<dbReference type="EMBL" id="RJJR01000011">
    <property type="protein sequence ID" value="RNI35307.1"/>
    <property type="molecule type" value="Genomic_DNA"/>
</dbReference>
<protein>
    <submittedName>
        <fullName evidence="9">Rhomboid family intramembrane serine protease</fullName>
    </submittedName>
</protein>
<evidence type="ECO:0000256" key="1">
    <source>
        <dbReference type="ARBA" id="ARBA00004141"/>
    </source>
</evidence>
<accession>A0A3M9NDD0</accession>
<evidence type="ECO:0000256" key="3">
    <source>
        <dbReference type="ARBA" id="ARBA00022692"/>
    </source>
</evidence>
<evidence type="ECO:0000256" key="5">
    <source>
        <dbReference type="ARBA" id="ARBA00022989"/>
    </source>
</evidence>
<reference evidence="9 10" key="1">
    <citation type="submission" date="2018-11" db="EMBL/GenBank/DDBJ databases">
        <title>Draft genome sequence of Ferruginibacter sp. BO-59.</title>
        <authorList>
            <person name="Im W.T."/>
        </authorList>
    </citation>
    <scope>NUCLEOTIDE SEQUENCE [LARGE SCALE GENOMIC DNA]</scope>
    <source>
        <strain evidence="9 10">BO-59</strain>
    </source>
</reference>
<evidence type="ECO:0000256" key="7">
    <source>
        <dbReference type="SAM" id="Phobius"/>
    </source>
</evidence>
<sequence>MSITVIIIAITVIVSLFAFKSQRVMDDLIFYPAAIIEKNQYYRFITYGFIHADLSHLFFNMYAFYLFGGACEDFFVYVFGNNGKTLYILLYFLSLIACVIPDFNKHRTNVGYRSLGASGAVSAVVFAYILFRPLQGIGLLFIPIFIPGFLFGIIFLVVSYFLGRKGGGRINHSAHIWGAVFGIVFLLIFSELFSSYPLLDNFIESVKSLDLRHIFTTY</sequence>
<dbReference type="SUPFAM" id="SSF144091">
    <property type="entry name" value="Rhomboid-like"/>
    <property type="match status" value="1"/>
</dbReference>
<dbReference type="GO" id="GO:0016020">
    <property type="term" value="C:membrane"/>
    <property type="evidence" value="ECO:0007669"/>
    <property type="project" value="UniProtKB-SubCell"/>
</dbReference>
<organism evidence="9 10">
    <name type="scientific">Hanamia caeni</name>
    <dbReference type="NCBI Taxonomy" id="2294116"/>
    <lineage>
        <taxon>Bacteria</taxon>
        <taxon>Pseudomonadati</taxon>
        <taxon>Bacteroidota</taxon>
        <taxon>Chitinophagia</taxon>
        <taxon>Chitinophagales</taxon>
        <taxon>Chitinophagaceae</taxon>
        <taxon>Hanamia</taxon>
    </lineage>
</organism>
<name>A0A3M9NDD0_9BACT</name>
<keyword evidence="6 7" id="KW-0472">Membrane</keyword>
<keyword evidence="9" id="KW-0645">Protease</keyword>
<evidence type="ECO:0000313" key="9">
    <source>
        <dbReference type="EMBL" id="RNI35307.1"/>
    </source>
</evidence>
<evidence type="ECO:0000256" key="6">
    <source>
        <dbReference type="ARBA" id="ARBA00023136"/>
    </source>
</evidence>
<feature type="domain" description="Peptidase S54 rhomboid" evidence="8">
    <location>
        <begin position="39"/>
        <end position="190"/>
    </location>
</feature>
<keyword evidence="3 7" id="KW-0812">Transmembrane</keyword>
<comment type="subcellular location">
    <subcellularLocation>
        <location evidence="1">Membrane</location>
        <topology evidence="1">Multi-pass membrane protein</topology>
    </subcellularLocation>
</comment>
<dbReference type="Proteomes" id="UP000267223">
    <property type="component" value="Unassembled WGS sequence"/>
</dbReference>
<comment type="caution">
    <text evidence="9">The sequence shown here is derived from an EMBL/GenBank/DDBJ whole genome shotgun (WGS) entry which is preliminary data.</text>
</comment>
<proteinExistence type="inferred from homology"/>
<dbReference type="InterPro" id="IPR035952">
    <property type="entry name" value="Rhomboid-like_sf"/>
</dbReference>
<keyword evidence="4" id="KW-0378">Hydrolase</keyword>
<gene>
    <name evidence="9" type="ORF">EFY79_13735</name>
</gene>
<dbReference type="AlphaFoldDB" id="A0A3M9NDD0"/>
<feature type="transmembrane region" description="Helical" evidence="7">
    <location>
        <begin position="6"/>
        <end position="23"/>
    </location>
</feature>
<dbReference type="GO" id="GO:0006508">
    <property type="term" value="P:proteolysis"/>
    <property type="evidence" value="ECO:0007669"/>
    <property type="project" value="UniProtKB-KW"/>
</dbReference>
<dbReference type="RefSeq" id="WP_123121294.1">
    <property type="nucleotide sequence ID" value="NZ_RJJR01000011.1"/>
</dbReference>
<dbReference type="GO" id="GO:0004252">
    <property type="term" value="F:serine-type endopeptidase activity"/>
    <property type="evidence" value="ECO:0007669"/>
    <property type="project" value="InterPro"/>
</dbReference>
<evidence type="ECO:0000256" key="2">
    <source>
        <dbReference type="ARBA" id="ARBA00009045"/>
    </source>
</evidence>
<dbReference type="OrthoDB" id="9807874at2"/>
<keyword evidence="5 7" id="KW-1133">Transmembrane helix</keyword>
<dbReference type="Gene3D" id="1.20.1540.10">
    <property type="entry name" value="Rhomboid-like"/>
    <property type="match status" value="1"/>
</dbReference>
<feature type="transmembrane region" description="Helical" evidence="7">
    <location>
        <begin position="174"/>
        <end position="193"/>
    </location>
</feature>
<evidence type="ECO:0000313" key="10">
    <source>
        <dbReference type="Proteomes" id="UP000267223"/>
    </source>
</evidence>
<keyword evidence="10" id="KW-1185">Reference proteome</keyword>
<dbReference type="PANTHER" id="PTHR43731:SF14">
    <property type="entry name" value="PRESENILIN-ASSOCIATED RHOMBOID-LIKE PROTEIN, MITOCHONDRIAL"/>
    <property type="match status" value="1"/>
</dbReference>
<feature type="transmembrane region" description="Helical" evidence="7">
    <location>
        <begin position="85"/>
        <end position="103"/>
    </location>
</feature>
<dbReference type="PANTHER" id="PTHR43731">
    <property type="entry name" value="RHOMBOID PROTEASE"/>
    <property type="match status" value="1"/>
</dbReference>
<feature type="transmembrane region" description="Helical" evidence="7">
    <location>
        <begin position="110"/>
        <end position="131"/>
    </location>
</feature>
<feature type="transmembrane region" description="Helical" evidence="7">
    <location>
        <begin position="137"/>
        <end position="162"/>
    </location>
</feature>
<comment type="similarity">
    <text evidence="2">Belongs to the peptidase S54 family.</text>
</comment>
<dbReference type="InterPro" id="IPR050925">
    <property type="entry name" value="Rhomboid_protease_S54"/>
</dbReference>
<dbReference type="Pfam" id="PF01694">
    <property type="entry name" value="Rhomboid"/>
    <property type="match status" value="1"/>
</dbReference>
<feature type="transmembrane region" description="Helical" evidence="7">
    <location>
        <begin position="44"/>
        <end position="65"/>
    </location>
</feature>
<evidence type="ECO:0000256" key="4">
    <source>
        <dbReference type="ARBA" id="ARBA00022801"/>
    </source>
</evidence>
<dbReference type="InterPro" id="IPR022764">
    <property type="entry name" value="Peptidase_S54_rhomboid_dom"/>
</dbReference>
<evidence type="ECO:0000259" key="8">
    <source>
        <dbReference type="Pfam" id="PF01694"/>
    </source>
</evidence>